<dbReference type="EMBL" id="PGGS01000009">
    <property type="protein sequence ID" value="PNH12366.1"/>
    <property type="molecule type" value="Genomic_DNA"/>
</dbReference>
<keyword evidence="6" id="KW-1185">Reference proteome</keyword>
<dbReference type="GO" id="GO:0016567">
    <property type="term" value="P:protein ubiquitination"/>
    <property type="evidence" value="ECO:0007669"/>
    <property type="project" value="TreeGrafter"/>
</dbReference>
<accession>A0A2J8AIM1</accession>
<sequence length="323" mass="34895">MALSATSRGAARCRTRAGPQGLAPIGLIRTTGNDFSPSGFAWSEQDYFRVSLLERAPYGPMKILPAVDQSSNSSSASGVLVFQRPQDHALTPETPILEIFVAGDTATNLYTQLHGHSSSRPMAHDLMYDIVARVAEASHGQWQLLRVAVTCLEQDIFHGRLFFGDPATGTVAWDFDCRPSDGVYLSLRAAVPIRHSKVHMIACAEHMAAAQQQQGQQQTAQQQQGQQQQGQSEASSSSASSAAGTARAGGAHHGNGHHKKDKQGAAGDYMTLRPDDPEAITLLKRELAVAVRRIEAFQHVGSEQEADTLRHELAAMIERSSHP</sequence>
<dbReference type="GO" id="GO:0030891">
    <property type="term" value="C:VCB complex"/>
    <property type="evidence" value="ECO:0007669"/>
    <property type="project" value="TreeGrafter"/>
</dbReference>
<proteinExistence type="inferred from homology"/>
<dbReference type="PANTHER" id="PTHR15160">
    <property type="entry name" value="VON HIPPEL-LINDAU PROTEIN"/>
    <property type="match status" value="1"/>
</dbReference>
<dbReference type="Proteomes" id="UP000236333">
    <property type="component" value="Unassembled WGS sequence"/>
</dbReference>
<dbReference type="OrthoDB" id="566835at2759"/>
<dbReference type="PANTHER" id="PTHR15160:SF1">
    <property type="entry name" value="VON HIPPEL-LINDAU DISEASE TUMOR SUPPRESSOR"/>
    <property type="match status" value="1"/>
</dbReference>
<dbReference type="PROSITE" id="PS51658">
    <property type="entry name" value="BFN"/>
    <property type="match status" value="1"/>
</dbReference>
<dbReference type="SUPFAM" id="SSF103256">
    <property type="entry name" value="Hypothetical protein TM0160"/>
    <property type="match status" value="1"/>
</dbReference>
<evidence type="ECO:0000256" key="1">
    <source>
        <dbReference type="ARBA" id="ARBA00009095"/>
    </source>
</evidence>
<evidence type="ECO:0000313" key="6">
    <source>
        <dbReference type="Proteomes" id="UP000236333"/>
    </source>
</evidence>
<dbReference type="InterPro" id="IPR036104">
    <property type="entry name" value="BFN_sf"/>
</dbReference>
<dbReference type="GO" id="GO:0005634">
    <property type="term" value="C:nucleus"/>
    <property type="evidence" value="ECO:0007669"/>
    <property type="project" value="TreeGrafter"/>
</dbReference>
<name>A0A2J8AIM1_9CHLO</name>
<protein>
    <recommendedName>
        <fullName evidence="4">BFN domain-containing protein</fullName>
    </recommendedName>
</protein>
<feature type="region of interest" description="Disordered" evidence="3">
    <location>
        <begin position="214"/>
        <end position="272"/>
    </location>
</feature>
<evidence type="ECO:0000256" key="2">
    <source>
        <dbReference type="ARBA" id="ARBA00025428"/>
    </source>
</evidence>
<reference evidence="5 6" key="1">
    <citation type="journal article" date="2017" name="Mol. Biol. Evol.">
        <title>The 4-celled Tetrabaena socialis nuclear genome reveals the essential components for genetic control of cell number at the origin of multicellularity in the volvocine lineage.</title>
        <authorList>
            <person name="Featherston J."/>
            <person name="Arakaki Y."/>
            <person name="Hanschen E.R."/>
            <person name="Ferris P.J."/>
            <person name="Michod R.E."/>
            <person name="Olson B.J.S.C."/>
            <person name="Nozaki H."/>
            <person name="Durand P.M."/>
        </authorList>
    </citation>
    <scope>NUCLEOTIDE SEQUENCE [LARGE SCALE GENOMIC DNA]</scope>
    <source>
        <strain evidence="5 6">NIES-571</strain>
    </source>
</reference>
<comment type="caution">
    <text evidence="5">The sequence shown here is derived from an EMBL/GenBank/DDBJ whole genome shotgun (WGS) entry which is preliminary data.</text>
</comment>
<feature type="compositionally biased region" description="Low complexity" evidence="3">
    <location>
        <begin position="214"/>
        <end position="249"/>
    </location>
</feature>
<comment type="function">
    <text evidence="2">Bifunctional nuclease with both RNase and DNase activities. Involved in basal defense response. Participates in abscisic acid-derived callose deposition following infection by a necrotrophic pathogen.</text>
</comment>
<dbReference type="InterPro" id="IPR003729">
    <property type="entry name" value="Bi_nuclease_dom"/>
</dbReference>
<gene>
    <name evidence="5" type="ORF">TSOC_000666</name>
</gene>
<organism evidence="5 6">
    <name type="scientific">Tetrabaena socialis</name>
    <dbReference type="NCBI Taxonomy" id="47790"/>
    <lineage>
        <taxon>Eukaryota</taxon>
        <taxon>Viridiplantae</taxon>
        <taxon>Chlorophyta</taxon>
        <taxon>core chlorophytes</taxon>
        <taxon>Chlorophyceae</taxon>
        <taxon>CS clade</taxon>
        <taxon>Chlamydomonadales</taxon>
        <taxon>Tetrabaenaceae</taxon>
        <taxon>Tetrabaena</taxon>
    </lineage>
</organism>
<dbReference type="AlphaFoldDB" id="A0A2J8AIM1"/>
<comment type="similarity">
    <text evidence="1">Belongs to the bifunctional nuclease family.</text>
</comment>
<feature type="domain" description="BFN" evidence="4">
    <location>
        <begin position="55"/>
        <end position="207"/>
    </location>
</feature>
<dbReference type="GO" id="GO:0004518">
    <property type="term" value="F:nuclease activity"/>
    <property type="evidence" value="ECO:0007669"/>
    <property type="project" value="InterPro"/>
</dbReference>
<evidence type="ECO:0000259" key="4">
    <source>
        <dbReference type="PROSITE" id="PS51658"/>
    </source>
</evidence>
<dbReference type="Gene3D" id="3.10.690.10">
    <property type="entry name" value="Bifunctional nuclease domain"/>
    <property type="match status" value="1"/>
</dbReference>
<evidence type="ECO:0000313" key="5">
    <source>
        <dbReference type="EMBL" id="PNH12366.1"/>
    </source>
</evidence>
<evidence type="ECO:0000256" key="3">
    <source>
        <dbReference type="SAM" id="MobiDB-lite"/>
    </source>
</evidence>
<dbReference type="Pfam" id="PF02577">
    <property type="entry name" value="BFN_dom"/>
    <property type="match status" value="1"/>
</dbReference>